<organism evidence="1 2">
    <name type="scientific">Choanephora cucurbitarum</name>
    <dbReference type="NCBI Taxonomy" id="101091"/>
    <lineage>
        <taxon>Eukaryota</taxon>
        <taxon>Fungi</taxon>
        <taxon>Fungi incertae sedis</taxon>
        <taxon>Mucoromycota</taxon>
        <taxon>Mucoromycotina</taxon>
        <taxon>Mucoromycetes</taxon>
        <taxon>Mucorales</taxon>
        <taxon>Mucorineae</taxon>
        <taxon>Choanephoraceae</taxon>
        <taxon>Choanephoroideae</taxon>
        <taxon>Choanephora</taxon>
    </lineage>
</organism>
<dbReference type="Proteomes" id="UP000093000">
    <property type="component" value="Unassembled WGS sequence"/>
</dbReference>
<proteinExistence type="predicted"/>
<sequence length="85" mass="9924">MYLFKSFKVQAIGGIVDCNLMYYLTFSFESRLGVVLECKHMQLLAALLKASKLSNFRLMYLYLISLLQDITVLRRNHLIDCEQIN</sequence>
<name>A0A1C7MXL1_9FUNG</name>
<accession>A0A1C7MXL1</accession>
<reference evidence="1 2" key="1">
    <citation type="submission" date="2016-03" db="EMBL/GenBank/DDBJ databases">
        <title>Choanephora cucurbitarum.</title>
        <authorList>
            <person name="Min B."/>
            <person name="Park H."/>
            <person name="Park J.-H."/>
            <person name="Shin H.-D."/>
            <person name="Choi I.-G."/>
        </authorList>
    </citation>
    <scope>NUCLEOTIDE SEQUENCE [LARGE SCALE GENOMIC DNA]</scope>
    <source>
        <strain evidence="1 2">KUS-F28377</strain>
    </source>
</reference>
<evidence type="ECO:0000313" key="2">
    <source>
        <dbReference type="Proteomes" id="UP000093000"/>
    </source>
</evidence>
<evidence type="ECO:0000313" key="1">
    <source>
        <dbReference type="EMBL" id="OBZ81518.1"/>
    </source>
</evidence>
<dbReference type="AlphaFoldDB" id="A0A1C7MXL1"/>
<keyword evidence="2" id="KW-1185">Reference proteome</keyword>
<gene>
    <name evidence="1" type="ORF">A0J61_10433</name>
</gene>
<dbReference type="EMBL" id="LUGH01001171">
    <property type="protein sequence ID" value="OBZ81518.1"/>
    <property type="molecule type" value="Genomic_DNA"/>
</dbReference>
<dbReference type="InParanoid" id="A0A1C7MXL1"/>
<comment type="caution">
    <text evidence="1">The sequence shown here is derived from an EMBL/GenBank/DDBJ whole genome shotgun (WGS) entry which is preliminary data.</text>
</comment>
<protein>
    <submittedName>
        <fullName evidence="1">Uncharacterized protein</fullName>
    </submittedName>
</protein>